<feature type="chain" id="PRO_5007297661" description="TNFR-Cys domain-containing protein" evidence="2">
    <location>
        <begin position="24"/>
        <end position="249"/>
    </location>
</feature>
<proteinExistence type="predicted"/>
<evidence type="ECO:0000256" key="1">
    <source>
        <dbReference type="SAM" id="Phobius"/>
    </source>
</evidence>
<accession>A0A139ISU7</accession>
<dbReference type="OrthoDB" id="3638777at2759"/>
<keyword evidence="1" id="KW-0472">Membrane</keyword>
<keyword evidence="1" id="KW-1133">Transmembrane helix</keyword>
<keyword evidence="2" id="KW-0732">Signal</keyword>
<comment type="caution">
    <text evidence="3">The sequence shown here is derived from an EMBL/GenBank/DDBJ whole genome shotgun (WGS) entry which is preliminary data.</text>
</comment>
<feature type="transmembrane region" description="Helical" evidence="1">
    <location>
        <begin position="154"/>
        <end position="177"/>
    </location>
</feature>
<name>A0A139ISU7_9PEZI</name>
<reference evidence="3 4" key="1">
    <citation type="submission" date="2015-07" db="EMBL/GenBank/DDBJ databases">
        <title>Comparative genomics of the Sigatoka disease complex on banana suggests a link between parallel evolutionary changes in Pseudocercospora fijiensis and Pseudocercospora eumusae and increased virulence on the banana host.</title>
        <authorList>
            <person name="Chang T.-C."/>
            <person name="Salvucci A."/>
            <person name="Crous P.W."/>
            <person name="Stergiopoulos I."/>
        </authorList>
    </citation>
    <scope>NUCLEOTIDE SEQUENCE [LARGE SCALE GENOMIC DNA]</scope>
    <source>
        <strain evidence="3 4">CBS 116634</strain>
    </source>
</reference>
<keyword evidence="1" id="KW-0812">Transmembrane</keyword>
<organism evidence="3 4">
    <name type="scientific">Pseudocercospora musae</name>
    <dbReference type="NCBI Taxonomy" id="113226"/>
    <lineage>
        <taxon>Eukaryota</taxon>
        <taxon>Fungi</taxon>
        <taxon>Dikarya</taxon>
        <taxon>Ascomycota</taxon>
        <taxon>Pezizomycotina</taxon>
        <taxon>Dothideomycetes</taxon>
        <taxon>Dothideomycetidae</taxon>
        <taxon>Mycosphaerellales</taxon>
        <taxon>Mycosphaerellaceae</taxon>
        <taxon>Pseudocercospora</taxon>
    </lineage>
</organism>
<dbReference type="AlphaFoldDB" id="A0A139ISU7"/>
<dbReference type="STRING" id="113226.A0A139ISU7"/>
<protein>
    <recommendedName>
        <fullName evidence="5">TNFR-Cys domain-containing protein</fullName>
    </recommendedName>
</protein>
<evidence type="ECO:0008006" key="5">
    <source>
        <dbReference type="Google" id="ProtNLM"/>
    </source>
</evidence>
<feature type="signal peptide" evidence="2">
    <location>
        <begin position="1"/>
        <end position="23"/>
    </location>
</feature>
<keyword evidence="4" id="KW-1185">Reference proteome</keyword>
<gene>
    <name evidence="3" type="ORF">AC579_5952</name>
</gene>
<evidence type="ECO:0000313" key="3">
    <source>
        <dbReference type="EMBL" id="KXT17868.1"/>
    </source>
</evidence>
<sequence>MPYSTRRHLGISVFCLSLTLVNGQQKCYYPDGTLSTTDTPCNSSAEFSACCRSSAYCLSNGLCLENGILNRESCTDESWTSSSCPQYCKSGYSNRASPLMPCTNTTFTCGLYPNDCAASATTFELTDLRPSEPLHSTAKNASSPVVTLFTSPQIAGTALGIGLPLLLVIGILTYLLYREKSRNRAINLHNDQALYYGSGTSPILPGVREINTCSWGAWSARREGDVLESIREMEPAARRESSHHSVRIF</sequence>
<evidence type="ECO:0000256" key="2">
    <source>
        <dbReference type="SAM" id="SignalP"/>
    </source>
</evidence>
<evidence type="ECO:0000313" key="4">
    <source>
        <dbReference type="Proteomes" id="UP000073492"/>
    </source>
</evidence>
<dbReference type="Proteomes" id="UP000073492">
    <property type="component" value="Unassembled WGS sequence"/>
</dbReference>
<dbReference type="EMBL" id="LFZO01000013">
    <property type="protein sequence ID" value="KXT17868.1"/>
    <property type="molecule type" value="Genomic_DNA"/>
</dbReference>